<keyword evidence="3" id="KW-1185">Reference proteome</keyword>
<gene>
    <name evidence="2" type="ORF">PCOR1329_LOCUS63303</name>
</gene>
<sequence>LRFVQLHRYLPLAQGVSRRLQCVVAIAYHQRHNTKFLSFFYPSMPGSTPRTMFTARALSQETEAPLSEQEKGKVSNPDRYASSALTRCPTAELPPFDDQGDDAHEESWGAAALQKDGDAPALLELAPFETVPLRGHRPRRGSAMPASEEAPLRRLRSEAYWEQRAAVARRPAGSRWELGVRKRRQCLDEEGCLGPAAAPTPAAEGAAGAGAAAAAPPAAGAAEGKGAEGGLKSWAGAISRELRRRPLVPVL</sequence>
<evidence type="ECO:0000313" key="3">
    <source>
        <dbReference type="Proteomes" id="UP001189429"/>
    </source>
</evidence>
<feature type="compositionally biased region" description="Low complexity" evidence="1">
    <location>
        <begin position="196"/>
        <end position="224"/>
    </location>
</feature>
<feature type="region of interest" description="Disordered" evidence="1">
    <location>
        <begin position="196"/>
        <end position="230"/>
    </location>
</feature>
<name>A0ABN9W664_9DINO</name>
<accession>A0ABN9W664</accession>
<evidence type="ECO:0000313" key="2">
    <source>
        <dbReference type="EMBL" id="CAK0880059.1"/>
    </source>
</evidence>
<feature type="region of interest" description="Disordered" evidence="1">
    <location>
        <begin position="59"/>
        <end position="80"/>
    </location>
</feature>
<proteinExistence type="predicted"/>
<comment type="caution">
    <text evidence="2">The sequence shown here is derived from an EMBL/GenBank/DDBJ whole genome shotgun (WGS) entry which is preliminary data.</text>
</comment>
<dbReference type="Proteomes" id="UP001189429">
    <property type="component" value="Unassembled WGS sequence"/>
</dbReference>
<dbReference type="EMBL" id="CAUYUJ010018035">
    <property type="protein sequence ID" value="CAK0880059.1"/>
    <property type="molecule type" value="Genomic_DNA"/>
</dbReference>
<evidence type="ECO:0000256" key="1">
    <source>
        <dbReference type="SAM" id="MobiDB-lite"/>
    </source>
</evidence>
<reference evidence="2" key="1">
    <citation type="submission" date="2023-10" db="EMBL/GenBank/DDBJ databases">
        <authorList>
            <person name="Chen Y."/>
            <person name="Shah S."/>
            <person name="Dougan E. K."/>
            <person name="Thang M."/>
            <person name="Chan C."/>
        </authorList>
    </citation>
    <scope>NUCLEOTIDE SEQUENCE [LARGE SCALE GENOMIC DNA]</scope>
</reference>
<feature type="non-terminal residue" evidence="2">
    <location>
        <position position="1"/>
    </location>
</feature>
<organism evidence="2 3">
    <name type="scientific">Prorocentrum cordatum</name>
    <dbReference type="NCBI Taxonomy" id="2364126"/>
    <lineage>
        <taxon>Eukaryota</taxon>
        <taxon>Sar</taxon>
        <taxon>Alveolata</taxon>
        <taxon>Dinophyceae</taxon>
        <taxon>Prorocentrales</taxon>
        <taxon>Prorocentraceae</taxon>
        <taxon>Prorocentrum</taxon>
    </lineage>
</organism>
<protein>
    <submittedName>
        <fullName evidence="2">Uncharacterized protein</fullName>
    </submittedName>
</protein>